<evidence type="ECO:0000256" key="4">
    <source>
        <dbReference type="ARBA" id="ARBA00023157"/>
    </source>
</evidence>
<evidence type="ECO:0000259" key="6">
    <source>
        <dbReference type="PROSITE" id="PS50240"/>
    </source>
</evidence>
<dbReference type="PANTHER" id="PTHR24271:SF87">
    <property type="entry name" value="ARGININE ESTERASE-LIKE-RELATED"/>
    <property type="match status" value="1"/>
</dbReference>
<keyword evidence="3" id="KW-0720">Serine protease</keyword>
<dbReference type="Proteomes" id="UP000261520">
    <property type="component" value="Unplaced"/>
</dbReference>
<name>A0A3B4AMN8_9GOBI</name>
<evidence type="ECO:0000256" key="1">
    <source>
        <dbReference type="ARBA" id="ARBA00022670"/>
    </source>
</evidence>
<keyword evidence="5" id="KW-0732">Signal</keyword>
<dbReference type="PROSITE" id="PS00134">
    <property type="entry name" value="TRYPSIN_HIS"/>
    <property type="match status" value="1"/>
</dbReference>
<evidence type="ECO:0000256" key="3">
    <source>
        <dbReference type="ARBA" id="ARBA00022825"/>
    </source>
</evidence>
<feature type="signal peptide" evidence="5">
    <location>
        <begin position="1"/>
        <end position="23"/>
    </location>
</feature>
<reference evidence="7" key="2">
    <citation type="submission" date="2025-09" db="UniProtKB">
        <authorList>
            <consortium name="Ensembl"/>
        </authorList>
    </citation>
    <scope>IDENTIFICATION</scope>
</reference>
<dbReference type="GO" id="GO:0006508">
    <property type="term" value="P:proteolysis"/>
    <property type="evidence" value="ECO:0007669"/>
    <property type="project" value="UniProtKB-KW"/>
</dbReference>
<keyword evidence="8" id="KW-1185">Reference proteome</keyword>
<dbReference type="CDD" id="cd00190">
    <property type="entry name" value="Tryp_SPc"/>
    <property type="match status" value="1"/>
</dbReference>
<proteinExistence type="predicted"/>
<keyword evidence="2" id="KW-0378">Hydrolase</keyword>
<organism evidence="7 8">
    <name type="scientific">Periophthalmus magnuspinnatus</name>
    <dbReference type="NCBI Taxonomy" id="409849"/>
    <lineage>
        <taxon>Eukaryota</taxon>
        <taxon>Metazoa</taxon>
        <taxon>Chordata</taxon>
        <taxon>Craniata</taxon>
        <taxon>Vertebrata</taxon>
        <taxon>Euteleostomi</taxon>
        <taxon>Actinopterygii</taxon>
        <taxon>Neopterygii</taxon>
        <taxon>Teleostei</taxon>
        <taxon>Neoteleostei</taxon>
        <taxon>Acanthomorphata</taxon>
        <taxon>Gobiaria</taxon>
        <taxon>Gobiiformes</taxon>
        <taxon>Gobioidei</taxon>
        <taxon>Gobiidae</taxon>
        <taxon>Oxudercinae</taxon>
        <taxon>Periophthalmus</taxon>
    </lineage>
</organism>
<dbReference type="SMART" id="SM00020">
    <property type="entry name" value="Tryp_SPc"/>
    <property type="match status" value="1"/>
</dbReference>
<dbReference type="InterPro" id="IPR001314">
    <property type="entry name" value="Peptidase_S1A"/>
</dbReference>
<dbReference type="PRINTS" id="PR00722">
    <property type="entry name" value="CHYMOTRYPSIN"/>
</dbReference>
<accession>A0A3B4AMN8</accession>
<dbReference type="InterPro" id="IPR001254">
    <property type="entry name" value="Trypsin_dom"/>
</dbReference>
<keyword evidence="1" id="KW-0645">Protease</keyword>
<dbReference type="Gene3D" id="2.40.10.10">
    <property type="entry name" value="Trypsin-like serine proteases"/>
    <property type="match status" value="1"/>
</dbReference>
<dbReference type="PROSITE" id="PS50240">
    <property type="entry name" value="TRYPSIN_DOM"/>
    <property type="match status" value="1"/>
</dbReference>
<dbReference type="PANTHER" id="PTHR24271">
    <property type="entry name" value="KALLIKREIN-RELATED"/>
    <property type="match status" value="1"/>
</dbReference>
<dbReference type="FunFam" id="2.40.10.10:FF:000036">
    <property type="entry name" value="Trypsin beta"/>
    <property type="match status" value="1"/>
</dbReference>
<feature type="domain" description="Peptidase S1" evidence="6">
    <location>
        <begin position="29"/>
        <end position="254"/>
    </location>
</feature>
<dbReference type="InterPro" id="IPR018114">
    <property type="entry name" value="TRYPSIN_HIS"/>
</dbReference>
<dbReference type="InterPro" id="IPR043504">
    <property type="entry name" value="Peptidase_S1_PA_chymotrypsin"/>
</dbReference>
<sequence>MANLSLFHRALLILLICLPFVGGTFTVLIINGERVPDGILRYMASLQTNKGEHLCGGFLISDWFVISAAHCEYGNPQSVVLGTSDLSNIDDDTMRYTISKCKAPFKFSLDSDIMLLKVSTLSKPCPLKPVPLPLPEVKVLEDAQCRVAGWGSTQTNGPESKHLRMANVSIISHKICSNKWAEADLKLPDEVICAGGYKTTKGFCQGDSGGPLICNGTAVGVVSFNYFSICDYPTLPNVYTGLIKFLPWIKNVILQNDC</sequence>
<keyword evidence="4" id="KW-1015">Disulfide bond</keyword>
<reference evidence="7" key="1">
    <citation type="submission" date="2025-08" db="UniProtKB">
        <authorList>
            <consortium name="Ensembl"/>
        </authorList>
    </citation>
    <scope>IDENTIFICATION</scope>
</reference>
<evidence type="ECO:0000256" key="5">
    <source>
        <dbReference type="SAM" id="SignalP"/>
    </source>
</evidence>
<dbReference type="AlphaFoldDB" id="A0A3B4AMN8"/>
<dbReference type="GO" id="GO:0004252">
    <property type="term" value="F:serine-type endopeptidase activity"/>
    <property type="evidence" value="ECO:0007669"/>
    <property type="project" value="InterPro"/>
</dbReference>
<evidence type="ECO:0000313" key="8">
    <source>
        <dbReference type="Proteomes" id="UP000261520"/>
    </source>
</evidence>
<dbReference type="InterPro" id="IPR009003">
    <property type="entry name" value="Peptidase_S1_PA"/>
</dbReference>
<dbReference type="Ensembl" id="ENSPMGT00000019074.1">
    <property type="protein sequence ID" value="ENSPMGP00000017874.1"/>
    <property type="gene ID" value="ENSPMGG00000014633.1"/>
</dbReference>
<evidence type="ECO:0000313" key="7">
    <source>
        <dbReference type="Ensembl" id="ENSPMGP00000017874.1"/>
    </source>
</evidence>
<protein>
    <recommendedName>
        <fullName evidence="6">Peptidase S1 domain-containing protein</fullName>
    </recommendedName>
</protein>
<dbReference type="Pfam" id="PF00089">
    <property type="entry name" value="Trypsin"/>
    <property type="match status" value="1"/>
</dbReference>
<dbReference type="SUPFAM" id="SSF50494">
    <property type="entry name" value="Trypsin-like serine proteases"/>
    <property type="match status" value="1"/>
</dbReference>
<feature type="chain" id="PRO_5017434410" description="Peptidase S1 domain-containing protein" evidence="5">
    <location>
        <begin position="24"/>
        <end position="258"/>
    </location>
</feature>
<evidence type="ECO:0000256" key="2">
    <source>
        <dbReference type="ARBA" id="ARBA00022801"/>
    </source>
</evidence>